<evidence type="ECO:0000313" key="3">
    <source>
        <dbReference type="Proteomes" id="UP000012040"/>
    </source>
</evidence>
<feature type="chain" id="PRO_5004060476" evidence="1">
    <location>
        <begin position="20"/>
        <end position="209"/>
    </location>
</feature>
<gene>
    <name evidence="2" type="ORF">A11Q_111</name>
</gene>
<proteinExistence type="predicted"/>
<dbReference type="STRING" id="1184267.A11Q_111"/>
<dbReference type="AlphaFoldDB" id="M4V8J2"/>
<dbReference type="PATRIC" id="fig|1184267.3.peg.114"/>
<reference evidence="2 3" key="1">
    <citation type="journal article" date="2013" name="ISME J.">
        <title>By their genes ye shall know them: genomic signatures of predatory bacteria.</title>
        <authorList>
            <person name="Pasternak Z."/>
            <person name="Pietrokovski S."/>
            <person name="Rotem O."/>
            <person name="Gophna U."/>
            <person name="Lurie-Weinberger M.N."/>
            <person name="Jurkevitch E."/>
        </authorList>
    </citation>
    <scope>NUCLEOTIDE SEQUENCE [LARGE SCALE GENOMIC DNA]</scope>
    <source>
        <strain evidence="2 3">JSS</strain>
    </source>
</reference>
<dbReference type="HOGENOM" id="CLU_1313399_0_0_7"/>
<dbReference type="Proteomes" id="UP000012040">
    <property type="component" value="Chromosome"/>
</dbReference>
<evidence type="ECO:0000313" key="2">
    <source>
        <dbReference type="EMBL" id="AGH94331.1"/>
    </source>
</evidence>
<dbReference type="KEGG" id="bex:A11Q_111"/>
<name>M4V8J2_9BACT</name>
<accession>M4V8J2</accession>
<evidence type="ECO:0000256" key="1">
    <source>
        <dbReference type="SAM" id="SignalP"/>
    </source>
</evidence>
<feature type="signal peptide" evidence="1">
    <location>
        <begin position="1"/>
        <end position="19"/>
    </location>
</feature>
<keyword evidence="1" id="KW-0732">Signal</keyword>
<organism evidence="2 3">
    <name type="scientific">Pseudobdellovibrio exovorus JSS</name>
    <dbReference type="NCBI Taxonomy" id="1184267"/>
    <lineage>
        <taxon>Bacteria</taxon>
        <taxon>Pseudomonadati</taxon>
        <taxon>Bdellovibrionota</taxon>
        <taxon>Bdellovibrionia</taxon>
        <taxon>Bdellovibrionales</taxon>
        <taxon>Pseudobdellovibrionaceae</taxon>
        <taxon>Pseudobdellovibrio</taxon>
    </lineage>
</organism>
<keyword evidence="3" id="KW-1185">Reference proteome</keyword>
<protein>
    <submittedName>
        <fullName evidence="2">Uncharacterized protein</fullName>
    </submittedName>
</protein>
<sequence length="209" mass="22694">MKTVLLCALLVCSVSYSHAQSSNPNNHQLISEITQLARTIRDEASTANASTETLRSVRNDLEDALVKLRQSGGDGGNKGECFNYAYEKYFTSNSSGVATDKAIKLCRSVTDVPVLKLAFDKYYVALSSTAAMDKAGTVASLPMRNKVELLSFAFDKYYISLSSTAAMDKAKAVSQLSSGSQSCLRTLFDRYYATYSSTTAMDKAIEGCK</sequence>
<dbReference type="eggNOG" id="ENOG502ZTG6">
    <property type="taxonomic scope" value="Bacteria"/>
</dbReference>
<dbReference type="RefSeq" id="WP_015468821.1">
    <property type="nucleotide sequence ID" value="NC_020813.1"/>
</dbReference>
<dbReference type="EMBL" id="CP003537">
    <property type="protein sequence ID" value="AGH94331.1"/>
    <property type="molecule type" value="Genomic_DNA"/>
</dbReference>